<evidence type="ECO:0000256" key="1">
    <source>
        <dbReference type="ARBA" id="ARBA00000085"/>
    </source>
</evidence>
<evidence type="ECO:0000256" key="7">
    <source>
        <dbReference type="ARBA" id="ARBA00022692"/>
    </source>
</evidence>
<dbReference type="SUPFAM" id="SSF55890">
    <property type="entry name" value="Sporulation response regulatory protein Spo0B"/>
    <property type="match status" value="1"/>
</dbReference>
<feature type="transmembrane region" description="Helical" evidence="14">
    <location>
        <begin position="12"/>
        <end position="35"/>
    </location>
</feature>
<dbReference type="PANTHER" id="PTHR43547">
    <property type="entry name" value="TWO-COMPONENT HISTIDINE KINASE"/>
    <property type="match status" value="1"/>
</dbReference>
<evidence type="ECO:0000256" key="11">
    <source>
        <dbReference type="ARBA" id="ARBA00022989"/>
    </source>
</evidence>
<evidence type="ECO:0000313" key="17">
    <source>
        <dbReference type="Proteomes" id="UP001597018"/>
    </source>
</evidence>
<dbReference type="SMART" id="SM00387">
    <property type="entry name" value="HATPase_c"/>
    <property type="match status" value="1"/>
</dbReference>
<evidence type="ECO:0000256" key="8">
    <source>
        <dbReference type="ARBA" id="ARBA00022741"/>
    </source>
</evidence>
<proteinExistence type="predicted"/>
<feature type="domain" description="Histidine kinase" evidence="15">
    <location>
        <begin position="411"/>
        <end position="522"/>
    </location>
</feature>
<keyword evidence="12" id="KW-0902">Two-component regulatory system</keyword>
<evidence type="ECO:0000256" key="2">
    <source>
        <dbReference type="ARBA" id="ARBA00004651"/>
    </source>
</evidence>
<dbReference type="InterPro" id="IPR003594">
    <property type="entry name" value="HATPase_dom"/>
</dbReference>
<accession>A0ABW3FXE3</accession>
<keyword evidence="6" id="KW-0808">Transferase</keyword>
<dbReference type="InterPro" id="IPR033463">
    <property type="entry name" value="sCache_3"/>
</dbReference>
<dbReference type="InterPro" id="IPR005467">
    <property type="entry name" value="His_kinase_dom"/>
</dbReference>
<evidence type="ECO:0000256" key="9">
    <source>
        <dbReference type="ARBA" id="ARBA00022777"/>
    </source>
</evidence>
<sequence length="531" mass="55714">MSSRPVPLVRQVLALQIALIAVVAGIGFVLAASLLESDLVAQYGQRALGVARAVASDPDLGDAVARDDPDVRGRAERARLATGALFVVVTDERGIRLAHPNPAAIGKPVSTDPWAALAGREVVNLQRGSLGMSARGKVPLRDRAGRIVGEVSVGFDAGEIDAARLRMLGNAAVFTGGALLLGVVGSMLLTRLLKRRTLGLEPHELTELVQEHEAVLHAVGEGVLAVDADKRVSVCNTEAGRLLGTSVRPGTPVADLRLPARLRALLADRRPAGNLLAVAGERVLVANHRPVTRNGRNLGSVLSLRDRTDLETLTRELDSVRKLTDALRAQRHEFTNRLHTLSGLLQTGHHQEAVEYLQALHSSAPLDVHADAVADPYLRAFLAAKTASAQEKGVSLRVGETSWVPSRVVTPVEVTTVLGNLVDNALEAARLGARRPAAVEVDLLADGAALHMSVVDTGDGVPESLGESVFGDGVSTREEEDRGMGLVLARQAARSLGGDVSLADAGGDEHGAVFVAWLPEVLAGRGGVSGS</sequence>
<name>A0ABW3FXE3_9PSEU</name>
<keyword evidence="11 14" id="KW-1133">Transmembrane helix</keyword>
<dbReference type="Pfam" id="PF14689">
    <property type="entry name" value="SPOB_a"/>
    <property type="match status" value="1"/>
</dbReference>
<dbReference type="SUPFAM" id="SSF55874">
    <property type="entry name" value="ATPase domain of HSP90 chaperone/DNA topoisomerase II/histidine kinase"/>
    <property type="match status" value="1"/>
</dbReference>
<dbReference type="InterPro" id="IPR016120">
    <property type="entry name" value="Sig_transdc_His_kin_SpoOB"/>
</dbReference>
<dbReference type="Gene3D" id="3.30.450.20">
    <property type="entry name" value="PAS domain"/>
    <property type="match status" value="2"/>
</dbReference>
<dbReference type="PRINTS" id="PR00344">
    <property type="entry name" value="BCTRLSENSOR"/>
</dbReference>
<dbReference type="Gene3D" id="1.10.287.130">
    <property type="match status" value="1"/>
</dbReference>
<feature type="transmembrane region" description="Helical" evidence="14">
    <location>
        <begin position="171"/>
        <end position="190"/>
    </location>
</feature>
<evidence type="ECO:0000256" key="13">
    <source>
        <dbReference type="ARBA" id="ARBA00023136"/>
    </source>
</evidence>
<dbReference type="Pfam" id="PF02518">
    <property type="entry name" value="HATPase_c"/>
    <property type="match status" value="1"/>
</dbReference>
<keyword evidence="7 14" id="KW-0812">Transmembrane</keyword>
<dbReference type="InterPro" id="IPR029151">
    <property type="entry name" value="Sensor-like_sf"/>
</dbReference>
<dbReference type="EC" id="2.7.13.3" evidence="3"/>
<keyword evidence="8" id="KW-0547">Nucleotide-binding</keyword>
<dbReference type="InterPro" id="IPR036890">
    <property type="entry name" value="HATPase_C_sf"/>
</dbReference>
<dbReference type="Gene3D" id="3.30.565.10">
    <property type="entry name" value="Histidine kinase-like ATPase, C-terminal domain"/>
    <property type="match status" value="1"/>
</dbReference>
<dbReference type="PROSITE" id="PS50109">
    <property type="entry name" value="HIS_KIN"/>
    <property type="match status" value="1"/>
</dbReference>
<dbReference type="SUPFAM" id="SSF103190">
    <property type="entry name" value="Sensory domain-like"/>
    <property type="match status" value="1"/>
</dbReference>
<comment type="catalytic activity">
    <reaction evidence="1">
        <text>ATP + protein L-histidine = ADP + protein N-phospho-L-histidine.</text>
        <dbReference type="EC" id="2.7.13.3"/>
    </reaction>
</comment>
<keyword evidence="9" id="KW-0418">Kinase</keyword>
<gene>
    <name evidence="16" type="ORF">ACFQ16_19700</name>
</gene>
<evidence type="ECO:0000256" key="12">
    <source>
        <dbReference type="ARBA" id="ARBA00023012"/>
    </source>
</evidence>
<dbReference type="EMBL" id="JBHTIW010000017">
    <property type="protein sequence ID" value="MFD0921975.1"/>
    <property type="molecule type" value="Genomic_DNA"/>
</dbReference>
<keyword evidence="4" id="KW-1003">Cell membrane</keyword>
<protein>
    <recommendedName>
        <fullName evidence="3">histidine kinase</fullName>
        <ecNumber evidence="3">2.7.13.3</ecNumber>
    </recommendedName>
</protein>
<comment type="caution">
    <text evidence="16">The sequence shown here is derived from an EMBL/GenBank/DDBJ whole genome shotgun (WGS) entry which is preliminary data.</text>
</comment>
<dbReference type="InterPro" id="IPR004358">
    <property type="entry name" value="Sig_transdc_His_kin-like_C"/>
</dbReference>
<dbReference type="Pfam" id="PF17203">
    <property type="entry name" value="sCache_3_2"/>
    <property type="match status" value="1"/>
</dbReference>
<keyword evidence="5" id="KW-0597">Phosphoprotein</keyword>
<keyword evidence="13 14" id="KW-0472">Membrane</keyword>
<evidence type="ECO:0000256" key="3">
    <source>
        <dbReference type="ARBA" id="ARBA00012438"/>
    </source>
</evidence>
<organism evidence="16 17">
    <name type="scientific">Saccharopolyspora rosea</name>
    <dbReference type="NCBI Taxonomy" id="524884"/>
    <lineage>
        <taxon>Bacteria</taxon>
        <taxon>Bacillati</taxon>
        <taxon>Actinomycetota</taxon>
        <taxon>Actinomycetes</taxon>
        <taxon>Pseudonocardiales</taxon>
        <taxon>Pseudonocardiaceae</taxon>
        <taxon>Saccharopolyspora</taxon>
    </lineage>
</organism>
<dbReference type="GO" id="GO:0005524">
    <property type="term" value="F:ATP binding"/>
    <property type="evidence" value="ECO:0007669"/>
    <property type="project" value="UniProtKB-KW"/>
</dbReference>
<dbReference type="RefSeq" id="WP_345601065.1">
    <property type="nucleotide sequence ID" value="NZ_BAABLT010000026.1"/>
</dbReference>
<evidence type="ECO:0000256" key="4">
    <source>
        <dbReference type="ARBA" id="ARBA00022475"/>
    </source>
</evidence>
<evidence type="ECO:0000256" key="6">
    <source>
        <dbReference type="ARBA" id="ARBA00022679"/>
    </source>
</evidence>
<keyword evidence="17" id="KW-1185">Reference proteome</keyword>
<dbReference type="InterPro" id="IPR039506">
    <property type="entry name" value="SPOB_a"/>
</dbReference>
<dbReference type="PANTHER" id="PTHR43547:SF10">
    <property type="entry name" value="SENSOR HISTIDINE KINASE DCUS"/>
    <property type="match status" value="1"/>
</dbReference>
<evidence type="ECO:0000256" key="10">
    <source>
        <dbReference type="ARBA" id="ARBA00022840"/>
    </source>
</evidence>
<comment type="subcellular location">
    <subcellularLocation>
        <location evidence="2">Cell membrane</location>
        <topology evidence="2">Multi-pass membrane protein</topology>
    </subcellularLocation>
</comment>
<evidence type="ECO:0000256" key="14">
    <source>
        <dbReference type="SAM" id="Phobius"/>
    </source>
</evidence>
<dbReference type="Proteomes" id="UP001597018">
    <property type="component" value="Unassembled WGS sequence"/>
</dbReference>
<evidence type="ECO:0000259" key="15">
    <source>
        <dbReference type="PROSITE" id="PS50109"/>
    </source>
</evidence>
<evidence type="ECO:0000313" key="16">
    <source>
        <dbReference type="EMBL" id="MFD0921975.1"/>
    </source>
</evidence>
<keyword evidence="10 16" id="KW-0067">ATP-binding</keyword>
<evidence type="ECO:0000256" key="5">
    <source>
        <dbReference type="ARBA" id="ARBA00022553"/>
    </source>
</evidence>
<reference evidence="17" key="1">
    <citation type="journal article" date="2019" name="Int. J. Syst. Evol. Microbiol.">
        <title>The Global Catalogue of Microorganisms (GCM) 10K type strain sequencing project: providing services to taxonomists for standard genome sequencing and annotation.</title>
        <authorList>
            <consortium name="The Broad Institute Genomics Platform"/>
            <consortium name="The Broad Institute Genome Sequencing Center for Infectious Disease"/>
            <person name="Wu L."/>
            <person name="Ma J."/>
        </authorList>
    </citation>
    <scope>NUCLEOTIDE SEQUENCE [LARGE SCALE GENOMIC DNA]</scope>
    <source>
        <strain evidence="17">CCUG 56401</strain>
    </source>
</reference>